<name>A0A840QBJ7_9PSEU</name>
<dbReference type="PANTHER" id="PTHR43201">
    <property type="entry name" value="ACYL-COA SYNTHETASE"/>
    <property type="match status" value="1"/>
</dbReference>
<dbReference type="GO" id="GO:0031956">
    <property type="term" value="F:medium-chain fatty acid-CoA ligase activity"/>
    <property type="evidence" value="ECO:0007669"/>
    <property type="project" value="TreeGrafter"/>
</dbReference>
<reference evidence="4 5" key="1">
    <citation type="submission" date="2020-08" db="EMBL/GenBank/DDBJ databases">
        <title>Sequencing the genomes of 1000 actinobacteria strains.</title>
        <authorList>
            <person name="Klenk H.-P."/>
        </authorList>
    </citation>
    <scope>NUCLEOTIDE SEQUENCE [LARGE SCALE GENOMIC DNA]</scope>
    <source>
        <strain evidence="4 5">DSM 45584</strain>
    </source>
</reference>
<evidence type="ECO:0000259" key="2">
    <source>
        <dbReference type="Pfam" id="PF00501"/>
    </source>
</evidence>
<accession>A0A840QBJ7</accession>
<keyword evidence="4" id="KW-0436">Ligase</keyword>
<dbReference type="InterPro" id="IPR045851">
    <property type="entry name" value="AMP-bd_C_sf"/>
</dbReference>
<dbReference type="Proteomes" id="UP000584374">
    <property type="component" value="Unassembled WGS sequence"/>
</dbReference>
<evidence type="ECO:0000313" key="5">
    <source>
        <dbReference type="Proteomes" id="UP000584374"/>
    </source>
</evidence>
<dbReference type="Pfam" id="PF00501">
    <property type="entry name" value="AMP-binding"/>
    <property type="match status" value="1"/>
</dbReference>
<feature type="domain" description="AMP-dependent synthetase/ligase" evidence="2">
    <location>
        <begin position="37"/>
        <end position="372"/>
    </location>
</feature>
<dbReference type="GO" id="GO:0006631">
    <property type="term" value="P:fatty acid metabolic process"/>
    <property type="evidence" value="ECO:0007669"/>
    <property type="project" value="TreeGrafter"/>
</dbReference>
<dbReference type="RefSeq" id="WP_184728643.1">
    <property type="nucleotide sequence ID" value="NZ_JACHIW010000001.1"/>
</dbReference>
<dbReference type="InterPro" id="IPR025110">
    <property type="entry name" value="AMP-bd_C"/>
</dbReference>
<dbReference type="InterPro" id="IPR000873">
    <property type="entry name" value="AMP-dep_synth/lig_dom"/>
</dbReference>
<sequence length="511" mass="54983">MTQNPTWQDTSARDRAAWRRHGATDVTELDIGSLPTACTGRPDLRALLFPAESNRWLTHGEIAERSAGTASWLRANGLRPGARVLLCGHNSAALVLAYFAVLRAGATVVLANPAYTSEELAHLVTDSQAEWAFAAHPATERIAGLGLQLVPLDEPLPEAALDRVTDDEHELALLAYTSGTTGTPKGVPLTHGNLLASIRAAMQAWRWREDDVLVHSLPLSHQHGLGGVHATLLAGSSAVILPDFDPARLTEAMRAHGATVLFAVPAIYERLVDDAPEALATPTLRLAVSGSAPLSPALADRLAQVMGVPPLERYGSTESGLDVSNVIDGPRIPGTVGLPLPGVELRIADESGDDAPEGEILLRGPQVFTGYWNRPEATREAFHPGGWFRTGDLGRLDPDTGYLRITGRKKELIITGGLNVYPREVELALERHPRIAEAAVAGLPSPRWGEQVTAWVVPTGPVDSDDLRAHCRKLLAAYKCPKQVFVVDSLPRNSMGKLRRSALEPPERQAR</sequence>
<dbReference type="EMBL" id="JACHIW010000001">
    <property type="protein sequence ID" value="MBB5157786.1"/>
    <property type="molecule type" value="Genomic_DNA"/>
</dbReference>
<comment type="similarity">
    <text evidence="1">Belongs to the ATP-dependent AMP-binding enzyme family.</text>
</comment>
<dbReference type="PROSITE" id="PS00455">
    <property type="entry name" value="AMP_BINDING"/>
    <property type="match status" value="1"/>
</dbReference>
<proteinExistence type="inferred from homology"/>
<dbReference type="InterPro" id="IPR042099">
    <property type="entry name" value="ANL_N_sf"/>
</dbReference>
<feature type="domain" description="AMP-binding enzyme C-terminal" evidence="3">
    <location>
        <begin position="424"/>
        <end position="497"/>
    </location>
</feature>
<dbReference type="EC" id="6.2.1.-" evidence="4"/>
<dbReference type="Gene3D" id="3.40.50.12780">
    <property type="entry name" value="N-terminal domain of ligase-like"/>
    <property type="match status" value="1"/>
</dbReference>
<evidence type="ECO:0000259" key="3">
    <source>
        <dbReference type="Pfam" id="PF13193"/>
    </source>
</evidence>
<dbReference type="SUPFAM" id="SSF56801">
    <property type="entry name" value="Acetyl-CoA synthetase-like"/>
    <property type="match status" value="1"/>
</dbReference>
<dbReference type="PANTHER" id="PTHR43201:SF8">
    <property type="entry name" value="ACYL-COA SYNTHETASE FAMILY MEMBER 3"/>
    <property type="match status" value="1"/>
</dbReference>
<dbReference type="AlphaFoldDB" id="A0A840QBJ7"/>
<keyword evidence="5" id="KW-1185">Reference proteome</keyword>
<protein>
    <submittedName>
        <fullName evidence="4">Malonyl-CoA/methylmalonyl-CoA synthetase</fullName>
        <ecNumber evidence="4">6.2.1.-</ecNumber>
    </submittedName>
</protein>
<dbReference type="Gene3D" id="3.30.300.30">
    <property type="match status" value="1"/>
</dbReference>
<dbReference type="Pfam" id="PF13193">
    <property type="entry name" value="AMP-binding_C"/>
    <property type="match status" value="1"/>
</dbReference>
<evidence type="ECO:0000256" key="1">
    <source>
        <dbReference type="ARBA" id="ARBA00006432"/>
    </source>
</evidence>
<evidence type="ECO:0000313" key="4">
    <source>
        <dbReference type="EMBL" id="MBB5157786.1"/>
    </source>
</evidence>
<dbReference type="InterPro" id="IPR020845">
    <property type="entry name" value="AMP-binding_CS"/>
</dbReference>
<gene>
    <name evidence="4" type="ORF">BJ970_005320</name>
</gene>
<organism evidence="4 5">
    <name type="scientific">Saccharopolyspora phatthalungensis</name>
    <dbReference type="NCBI Taxonomy" id="664693"/>
    <lineage>
        <taxon>Bacteria</taxon>
        <taxon>Bacillati</taxon>
        <taxon>Actinomycetota</taxon>
        <taxon>Actinomycetes</taxon>
        <taxon>Pseudonocardiales</taxon>
        <taxon>Pseudonocardiaceae</taxon>
        <taxon>Saccharopolyspora</taxon>
    </lineage>
</organism>
<comment type="caution">
    <text evidence="4">The sequence shown here is derived from an EMBL/GenBank/DDBJ whole genome shotgun (WGS) entry which is preliminary data.</text>
</comment>